<keyword evidence="2" id="KW-1185">Reference proteome</keyword>
<organism evidence="1 2">
    <name type="scientific">Smallanthus sonchifolius</name>
    <dbReference type="NCBI Taxonomy" id="185202"/>
    <lineage>
        <taxon>Eukaryota</taxon>
        <taxon>Viridiplantae</taxon>
        <taxon>Streptophyta</taxon>
        <taxon>Embryophyta</taxon>
        <taxon>Tracheophyta</taxon>
        <taxon>Spermatophyta</taxon>
        <taxon>Magnoliopsida</taxon>
        <taxon>eudicotyledons</taxon>
        <taxon>Gunneridae</taxon>
        <taxon>Pentapetalae</taxon>
        <taxon>asterids</taxon>
        <taxon>campanulids</taxon>
        <taxon>Asterales</taxon>
        <taxon>Asteraceae</taxon>
        <taxon>Asteroideae</taxon>
        <taxon>Heliantheae alliance</taxon>
        <taxon>Millerieae</taxon>
        <taxon>Smallanthus</taxon>
    </lineage>
</organism>
<name>A0ACB9ASW4_9ASTR</name>
<gene>
    <name evidence="1" type="ORF">L1987_71115</name>
</gene>
<evidence type="ECO:0000313" key="2">
    <source>
        <dbReference type="Proteomes" id="UP001056120"/>
    </source>
</evidence>
<accession>A0ACB9ASW4</accession>
<evidence type="ECO:0000313" key="1">
    <source>
        <dbReference type="EMBL" id="KAI3712556.1"/>
    </source>
</evidence>
<reference evidence="2" key="1">
    <citation type="journal article" date="2022" name="Mol. Ecol. Resour.">
        <title>The genomes of chicory, endive, great burdock and yacon provide insights into Asteraceae palaeo-polyploidization history and plant inulin production.</title>
        <authorList>
            <person name="Fan W."/>
            <person name="Wang S."/>
            <person name="Wang H."/>
            <person name="Wang A."/>
            <person name="Jiang F."/>
            <person name="Liu H."/>
            <person name="Zhao H."/>
            <person name="Xu D."/>
            <person name="Zhang Y."/>
        </authorList>
    </citation>
    <scope>NUCLEOTIDE SEQUENCE [LARGE SCALE GENOMIC DNA]</scope>
    <source>
        <strain evidence="2">cv. Yunnan</strain>
    </source>
</reference>
<sequence length="150" mass="16954">MGPEVEGLEDMFSHLSDDMPKVVHGDSGRDTNLHRTSLPIIEHYGLHTRKSSSIRDSVRKKAFKNDNTMILFFEVQDTGCDSCPCYMLKQTEEVVPDQNLWRMRYHPQGLLLVPHGSEDGSVVVVMCKLISFSLSLQVSKIGGKEGRKYN</sequence>
<protein>
    <submittedName>
        <fullName evidence="1">Uncharacterized protein</fullName>
    </submittedName>
</protein>
<proteinExistence type="predicted"/>
<dbReference type="Proteomes" id="UP001056120">
    <property type="component" value="Linkage Group LG24"/>
</dbReference>
<reference evidence="1 2" key="2">
    <citation type="journal article" date="2022" name="Mol. Ecol. Resour.">
        <title>The genomes of chicory, endive, great burdock and yacon provide insights into Asteraceae paleo-polyploidization history and plant inulin production.</title>
        <authorList>
            <person name="Fan W."/>
            <person name="Wang S."/>
            <person name="Wang H."/>
            <person name="Wang A."/>
            <person name="Jiang F."/>
            <person name="Liu H."/>
            <person name="Zhao H."/>
            <person name="Xu D."/>
            <person name="Zhang Y."/>
        </authorList>
    </citation>
    <scope>NUCLEOTIDE SEQUENCE [LARGE SCALE GENOMIC DNA]</scope>
    <source>
        <strain evidence="2">cv. Yunnan</strain>
        <tissue evidence="1">Leaves</tissue>
    </source>
</reference>
<comment type="caution">
    <text evidence="1">The sequence shown here is derived from an EMBL/GenBank/DDBJ whole genome shotgun (WGS) entry which is preliminary data.</text>
</comment>
<dbReference type="EMBL" id="CM042041">
    <property type="protein sequence ID" value="KAI3712556.1"/>
    <property type="molecule type" value="Genomic_DNA"/>
</dbReference>